<dbReference type="Gene3D" id="3.10.105.10">
    <property type="entry name" value="Dipeptide-binding Protein, Domain 3"/>
    <property type="match status" value="1"/>
</dbReference>
<dbReference type="GO" id="GO:0015833">
    <property type="term" value="P:peptide transport"/>
    <property type="evidence" value="ECO:0007669"/>
    <property type="project" value="TreeGrafter"/>
</dbReference>
<dbReference type="Gene3D" id="3.40.190.10">
    <property type="entry name" value="Periplasmic binding protein-like II"/>
    <property type="match status" value="1"/>
</dbReference>
<dbReference type="InterPro" id="IPR000914">
    <property type="entry name" value="SBP_5_dom"/>
</dbReference>
<reference evidence="3" key="1">
    <citation type="submission" date="2020-10" db="EMBL/GenBank/DDBJ databases">
        <authorList>
            <person name="Kadnikov V."/>
            <person name="Beletsky A.V."/>
            <person name="Mardanov A.V."/>
            <person name="Karnachuk O.V."/>
            <person name="Ravin N.V."/>
        </authorList>
    </citation>
    <scope>NUCLEOTIDE SEQUENCE</scope>
    <source>
        <strain evidence="3">Bu02</strain>
    </source>
</reference>
<dbReference type="PIRSF" id="PIRSF002741">
    <property type="entry name" value="MppA"/>
    <property type="match status" value="1"/>
</dbReference>
<dbReference type="GO" id="GO:0042597">
    <property type="term" value="C:periplasmic space"/>
    <property type="evidence" value="ECO:0007669"/>
    <property type="project" value="UniProtKB-ARBA"/>
</dbReference>
<proteinExistence type="predicted"/>
<reference evidence="3" key="2">
    <citation type="journal article" date="2023" name="Biology">
        <title>Prokaryotic Life Associated with Coal-Fire Gas Vents Revealed by Metagenomics.</title>
        <authorList>
            <person name="Kadnikov V.V."/>
            <person name="Mardanov A.V."/>
            <person name="Beletsky A.V."/>
            <person name="Karnachuk O.V."/>
            <person name="Ravin N.V."/>
        </authorList>
    </citation>
    <scope>NUCLEOTIDE SEQUENCE</scope>
    <source>
        <strain evidence="3">Bu02</strain>
    </source>
</reference>
<evidence type="ECO:0000256" key="1">
    <source>
        <dbReference type="SAM" id="SignalP"/>
    </source>
</evidence>
<gene>
    <name evidence="3" type="ORF">IMF26_09570</name>
</gene>
<dbReference type="Pfam" id="PF00496">
    <property type="entry name" value="SBP_bac_5"/>
    <property type="match status" value="1"/>
</dbReference>
<dbReference type="AlphaFoldDB" id="A0AAT9LAZ0"/>
<protein>
    <submittedName>
        <fullName evidence="3">ABC transporter substrate-binding protein</fullName>
    </submittedName>
</protein>
<feature type="domain" description="Solute-binding protein family 5" evidence="2">
    <location>
        <begin position="75"/>
        <end position="432"/>
    </location>
</feature>
<evidence type="ECO:0000313" key="3">
    <source>
        <dbReference type="EMBL" id="QUL98266.1"/>
    </source>
</evidence>
<name>A0AAT9LAZ0_9FIRM</name>
<organism evidence="3">
    <name type="scientific">Candidatus Fermentithermobacillus carboniphilus</name>
    <dbReference type="NCBI Taxonomy" id="3085328"/>
    <lineage>
        <taxon>Bacteria</taxon>
        <taxon>Bacillati</taxon>
        <taxon>Bacillota</taxon>
        <taxon>Candidatus Fermentithermobacillia</taxon>
        <taxon>Candidatus Fermentithermobacillales</taxon>
        <taxon>Candidatus Fermentithermobacillaceae</taxon>
        <taxon>Candidatus Fermentithermobacillus</taxon>
    </lineage>
</organism>
<feature type="signal peptide" evidence="1">
    <location>
        <begin position="1"/>
        <end position="21"/>
    </location>
</feature>
<dbReference type="PROSITE" id="PS51257">
    <property type="entry name" value="PROKAR_LIPOPROTEIN"/>
    <property type="match status" value="1"/>
</dbReference>
<keyword evidence="1" id="KW-0732">Signal</keyword>
<dbReference type="InterPro" id="IPR039424">
    <property type="entry name" value="SBP_5"/>
</dbReference>
<dbReference type="PANTHER" id="PTHR30290">
    <property type="entry name" value="PERIPLASMIC BINDING COMPONENT OF ABC TRANSPORTER"/>
    <property type="match status" value="1"/>
</dbReference>
<evidence type="ECO:0000259" key="2">
    <source>
        <dbReference type="Pfam" id="PF00496"/>
    </source>
</evidence>
<dbReference type="CDD" id="cd08517">
    <property type="entry name" value="PBP2_NikA_DppA_OppA_like_13"/>
    <property type="match status" value="1"/>
</dbReference>
<dbReference type="GO" id="GO:0043190">
    <property type="term" value="C:ATP-binding cassette (ABC) transporter complex"/>
    <property type="evidence" value="ECO:0007669"/>
    <property type="project" value="InterPro"/>
</dbReference>
<feature type="chain" id="PRO_5043995113" evidence="1">
    <location>
        <begin position="22"/>
        <end position="520"/>
    </location>
</feature>
<accession>A0AAT9LAZ0</accession>
<dbReference type="Gene3D" id="3.90.76.10">
    <property type="entry name" value="Dipeptide-binding Protein, Domain 1"/>
    <property type="match status" value="1"/>
</dbReference>
<sequence>MRKYVSIFVALVVAASMLAGCAQNSTPRPKEGGTLIVSHQDDPISFNPDWKTDDYAYPINQNIFNKLVTLDPRYNIVPDLATKWEVSPDGKTYTFYLAKNVKWHDGTKFTSQDVKWTFDTIIQKKGTAYNNLQAVESIECPDDYTVVFKLKQPYSAFLGFLAWYGTFVMPKHVYEGTDWTTNPANQKPIGTGPFKFVEWVKGDHVTLEKNPDYFKGAPHLDKVVFRIIPDANTALQAFLNNEVDVAGVRPPLSEVGKLEKTDGVKVIKFAAPSRYYIAFNMRKAPWNNLDVRKAIALAVNRQEIVDKALKGLGQAAKGFYTPAIAWAYNDKDVLPERNLQEANRLLDAAGLKPNAEGIRLKIDLPYFQGSEWADMATVIKANLKEVGIDVNLQQLEIAAWMQKVLTDHDFDITILNGFQGPDPDNLRLRVGSNGNLQMMGYSNAEVDKLLDEASQLTKVEERAPKYKDVQRILSQELPIVPLAEVTSIYVFKSYVHGMPVEDGIGKVTFSDYSLVWLDKK</sequence>
<dbReference type="KEGG" id="fcz:IMF26_09570"/>
<dbReference type="InterPro" id="IPR030678">
    <property type="entry name" value="Peptide/Ni-bd"/>
</dbReference>
<dbReference type="EMBL" id="CP062796">
    <property type="protein sequence ID" value="QUL98266.1"/>
    <property type="molecule type" value="Genomic_DNA"/>
</dbReference>
<dbReference type="GO" id="GO:1904680">
    <property type="term" value="F:peptide transmembrane transporter activity"/>
    <property type="evidence" value="ECO:0007669"/>
    <property type="project" value="TreeGrafter"/>
</dbReference>
<dbReference type="SUPFAM" id="SSF53850">
    <property type="entry name" value="Periplasmic binding protein-like II"/>
    <property type="match status" value="1"/>
</dbReference>